<reference evidence="10" key="1">
    <citation type="submission" date="2021-01" db="EMBL/GenBank/DDBJ databases">
        <authorList>
            <person name="Corre E."/>
            <person name="Pelletier E."/>
            <person name="Niang G."/>
            <person name="Scheremetjew M."/>
            <person name="Finn R."/>
            <person name="Kale V."/>
            <person name="Holt S."/>
            <person name="Cochrane G."/>
            <person name="Meng A."/>
            <person name="Brown T."/>
            <person name="Cohen L."/>
        </authorList>
    </citation>
    <scope>NUCLEOTIDE SEQUENCE</scope>
    <source>
        <strain evidence="10">GSBS06</strain>
    </source>
</reference>
<sequence>MLSLCRNATNGVRSISCSRRVNLNLLRSLSSKSNKVFDSIDEAVADIKDGSTLLVGGFGLCGIPENLISALIKQGAKNLTAVSNNAGVDDFGLGLLLQSGQIKRMISSYVGENKLFEQLYLTGHLEVELTPQGTLAERLRAGGAGIPAFYTPTGAGTVIQEGGFPVKYGPKGAQENDIEIGALPREGREFDGRSYVMERAITGDFALIKAYKADTRGNLIFRKTARNFNPDCARAGKICIAEVEEIVPAGTLDPDEIHLPGIYVDRLVQGKSYEKRIEKRTLMQADTAISSISGPRERIIKRAAKELEDGMYVNLGIGLPTLASNYIPEEFEIEMQSENGLLGMGPYPDEASVDADLINAGKETVTFLPSSSTFSSSDSFAMIRGAHVHLTILGALQVAANGDLANWVIPGKMVKGMGGAMDLVSSGTRVIVTMEHNAKGGAHKLVDSCSLPLTGKSVVDRIITELGVFDVDKNTTSNGHSALKLVEIADGVTVEEIRERSGCEIVVHDNLIAMQQ</sequence>
<name>A0A6S8GFY1_9STRA</name>
<dbReference type="SMART" id="SM00882">
    <property type="entry name" value="CoA_trans"/>
    <property type="match status" value="2"/>
</dbReference>
<dbReference type="NCBIfam" id="TIGR02429">
    <property type="entry name" value="pcaI_scoA_fam"/>
    <property type="match status" value="1"/>
</dbReference>
<dbReference type="NCBIfam" id="TIGR02428">
    <property type="entry name" value="pcaJ_scoB_fam"/>
    <property type="match status" value="1"/>
</dbReference>
<comment type="subcellular location">
    <subcellularLocation>
        <location evidence="1">Mitochondrion</location>
    </subcellularLocation>
</comment>
<dbReference type="EMBL" id="HBIN01023149">
    <property type="protein sequence ID" value="CAE0447846.1"/>
    <property type="molecule type" value="Transcribed_RNA"/>
</dbReference>
<evidence type="ECO:0000256" key="8">
    <source>
        <dbReference type="PIRNR" id="PIRNR000858"/>
    </source>
</evidence>
<keyword evidence="7 8" id="KW-0496">Mitochondrion</keyword>
<keyword evidence="5 8" id="KW-0808">Transferase</keyword>
<dbReference type="InterPro" id="IPR004163">
    <property type="entry name" value="CoA_transf_BS"/>
</dbReference>
<feature type="active site" description="5-glutamyl coenzyme A thioester intermediate" evidence="9">
    <location>
        <position position="338"/>
    </location>
</feature>
<evidence type="ECO:0000256" key="5">
    <source>
        <dbReference type="ARBA" id="ARBA00022679"/>
    </source>
</evidence>
<dbReference type="InterPro" id="IPR012792">
    <property type="entry name" value="3-oxoacid_CoA-transf_A"/>
</dbReference>
<evidence type="ECO:0000313" key="10">
    <source>
        <dbReference type="EMBL" id="CAE0447844.1"/>
    </source>
</evidence>
<comment type="pathway">
    <text evidence="2 8">Ketone metabolism; succinyl-CoA degradation; acetoacetyl-CoA from succinyl-CoA: step 1/1.</text>
</comment>
<dbReference type="AlphaFoldDB" id="A0A6S8GFY1"/>
<keyword evidence="6" id="KW-0809">Transit peptide</keyword>
<dbReference type="PIRSF" id="PIRSF000858">
    <property type="entry name" value="SCOT-t"/>
    <property type="match status" value="1"/>
</dbReference>
<dbReference type="Gene3D" id="3.40.1080.10">
    <property type="entry name" value="Glutaconate Coenzyme A-transferase"/>
    <property type="match status" value="2"/>
</dbReference>
<dbReference type="GO" id="GO:0008260">
    <property type="term" value="F:succinyl-CoA:3-oxo-acid CoA-transferase activity"/>
    <property type="evidence" value="ECO:0007669"/>
    <property type="project" value="UniProtKB-EC"/>
</dbReference>
<evidence type="ECO:0000256" key="3">
    <source>
        <dbReference type="ARBA" id="ARBA00005612"/>
    </source>
</evidence>
<comment type="similarity">
    <text evidence="3">Belongs to the 3-oxoacid CoA-transferase subunit A family.</text>
</comment>
<dbReference type="InterPro" id="IPR037171">
    <property type="entry name" value="NagB/RpiA_transferase-like"/>
</dbReference>
<dbReference type="PANTHER" id="PTHR13707:SF60">
    <property type="entry name" value="ACETATE COA-TRANSFERASE SUBUNIT ALPHA"/>
    <property type="match status" value="1"/>
</dbReference>
<comment type="similarity">
    <text evidence="4 8">Belongs to the 3-oxoacid CoA-transferase family.</text>
</comment>
<dbReference type="InterPro" id="IPR012791">
    <property type="entry name" value="3-oxoacid_CoA-transf_B"/>
</dbReference>
<dbReference type="UniPathway" id="UPA00929">
    <property type="reaction ID" value="UER00894"/>
</dbReference>
<evidence type="ECO:0000313" key="11">
    <source>
        <dbReference type="EMBL" id="CAE0447846.1"/>
    </source>
</evidence>
<comment type="catalytic activity">
    <reaction evidence="8">
        <text>a 3-oxo acid + succinyl-CoA = a 3-oxoacyl-CoA + succinate</text>
        <dbReference type="Rhea" id="RHEA:24564"/>
        <dbReference type="ChEBI" id="CHEBI:30031"/>
        <dbReference type="ChEBI" id="CHEBI:35973"/>
        <dbReference type="ChEBI" id="CHEBI:57292"/>
        <dbReference type="ChEBI" id="CHEBI:90726"/>
        <dbReference type="EC" id="2.8.3.5"/>
    </reaction>
</comment>
<protein>
    <recommendedName>
        <fullName evidence="8">Succinyl-CoA:3-ketoacid-coenzyme A transferase</fullName>
        <ecNumber evidence="8">2.8.3.5</ecNumber>
    </recommendedName>
</protein>
<proteinExistence type="inferred from homology"/>
<accession>A0A6S8GFY1</accession>
<evidence type="ECO:0000256" key="4">
    <source>
        <dbReference type="ARBA" id="ARBA00007154"/>
    </source>
</evidence>
<dbReference type="FunFam" id="3.40.1080.10:FF:000001">
    <property type="entry name" value="Succinyl-coa:3-ketoacid-coenzyme a transferase subunit b"/>
    <property type="match status" value="1"/>
</dbReference>
<dbReference type="InterPro" id="IPR004165">
    <property type="entry name" value="CoA_trans_fam_I"/>
</dbReference>
<gene>
    <name evidence="10" type="ORF">ASTO00021_LOCUS17808</name>
    <name evidence="11" type="ORF">ASTO00021_LOCUS17810</name>
</gene>
<dbReference type="Pfam" id="PF01144">
    <property type="entry name" value="CoA_trans"/>
    <property type="match status" value="2"/>
</dbReference>
<evidence type="ECO:0000256" key="1">
    <source>
        <dbReference type="ARBA" id="ARBA00004173"/>
    </source>
</evidence>
<dbReference type="PANTHER" id="PTHR13707">
    <property type="entry name" value="KETOACID-COENZYME A TRANSFERASE"/>
    <property type="match status" value="1"/>
</dbReference>
<evidence type="ECO:0000256" key="9">
    <source>
        <dbReference type="PIRSR" id="PIRSR000858-1"/>
    </source>
</evidence>
<evidence type="ECO:0000256" key="6">
    <source>
        <dbReference type="ARBA" id="ARBA00022946"/>
    </source>
</evidence>
<dbReference type="SUPFAM" id="SSF100950">
    <property type="entry name" value="NagB/RpiA/CoA transferase-like"/>
    <property type="match status" value="2"/>
</dbReference>
<dbReference type="GO" id="GO:0046952">
    <property type="term" value="P:ketone body catabolic process"/>
    <property type="evidence" value="ECO:0007669"/>
    <property type="project" value="InterPro"/>
</dbReference>
<dbReference type="EC" id="2.8.3.5" evidence="8"/>
<dbReference type="FunFam" id="3.40.1080.10:FF:000002">
    <property type="entry name" value="Succinyl-CoA:3-ketoacid-coenzyme A transferase, mitochondrial"/>
    <property type="match status" value="1"/>
</dbReference>
<dbReference type="PROSITE" id="PS01273">
    <property type="entry name" value="COA_TRANSF_1"/>
    <property type="match status" value="1"/>
</dbReference>
<dbReference type="InterPro" id="IPR014388">
    <property type="entry name" value="3-oxoacid_CoA-transferase"/>
</dbReference>
<dbReference type="GO" id="GO:0005739">
    <property type="term" value="C:mitochondrion"/>
    <property type="evidence" value="ECO:0007669"/>
    <property type="project" value="UniProtKB-SubCell"/>
</dbReference>
<evidence type="ECO:0000256" key="2">
    <source>
        <dbReference type="ARBA" id="ARBA00004753"/>
    </source>
</evidence>
<evidence type="ECO:0000256" key="7">
    <source>
        <dbReference type="ARBA" id="ARBA00023128"/>
    </source>
</evidence>
<organism evidence="10">
    <name type="scientific">Aplanochytrium stocchinoi</name>
    <dbReference type="NCBI Taxonomy" id="215587"/>
    <lineage>
        <taxon>Eukaryota</taxon>
        <taxon>Sar</taxon>
        <taxon>Stramenopiles</taxon>
        <taxon>Bigyra</taxon>
        <taxon>Labyrinthulomycetes</taxon>
        <taxon>Thraustochytrida</taxon>
        <taxon>Thraustochytriidae</taxon>
        <taxon>Aplanochytrium</taxon>
    </lineage>
</organism>
<comment type="function">
    <text evidence="8">Key enzyme for ketone body catabolism. Transfers the CoA moiety from succinate to acetoacetate. Formation of the enzyme-CoA intermediate proceeds via an unstable anhydride species formed between the carboxylate groups of the enzyme and substrate.</text>
</comment>
<dbReference type="EMBL" id="HBIN01023147">
    <property type="protein sequence ID" value="CAE0447844.1"/>
    <property type="molecule type" value="Transcribed_RNA"/>
</dbReference>